<dbReference type="Proteomes" id="UP000051160">
    <property type="component" value="Unassembled WGS sequence"/>
</dbReference>
<dbReference type="OrthoDB" id="9793828at2"/>
<evidence type="ECO:0000313" key="8">
    <source>
        <dbReference type="Proteomes" id="UP000051160"/>
    </source>
</evidence>
<protein>
    <submittedName>
        <fullName evidence="7">Integral membrane protein, interacts with FtsH</fullName>
    </submittedName>
</protein>
<dbReference type="AlphaFoldDB" id="A0A0R1LR36"/>
<feature type="transmembrane region" description="Helical" evidence="6">
    <location>
        <begin position="110"/>
        <end position="130"/>
    </location>
</feature>
<evidence type="ECO:0000256" key="6">
    <source>
        <dbReference type="RuleBase" id="RU004379"/>
    </source>
</evidence>
<feature type="transmembrane region" description="Helical" evidence="6">
    <location>
        <begin position="21"/>
        <end position="43"/>
    </location>
</feature>
<dbReference type="InterPro" id="IPR006214">
    <property type="entry name" value="Bax_inhibitor_1-related"/>
</dbReference>
<comment type="caution">
    <text evidence="7">The sequence shown here is derived from an EMBL/GenBank/DDBJ whole genome shotgun (WGS) entry which is preliminary data.</text>
</comment>
<dbReference type="PANTHER" id="PTHR23291:SF50">
    <property type="entry name" value="PROTEIN LIFEGUARD 4"/>
    <property type="match status" value="1"/>
</dbReference>
<feature type="transmembrane region" description="Helical" evidence="6">
    <location>
        <begin position="142"/>
        <end position="159"/>
    </location>
</feature>
<sequence>MNNFDEQPRRVINADVGLNRFLTKMYGWMALAVLISAVAAMFASTTPELMGLFAGHYAFLPLIIWFAFPFIVTSQAMKRPSLSFVLLMVYALLTGGILSMYALVYTGTTIASAFVSSATVFIVMAAYGAITKRDLSRVGAQATAALIALVVAMVINIFLHSSLIAYVFSFVGVIIFTALTASDSQKMKKIYLQSDGSSTSTTGLAIIGAMQLYLDFVNLFLFMLRIFGGAGNRD</sequence>
<feature type="transmembrane region" description="Helical" evidence="6">
    <location>
        <begin position="203"/>
        <end position="227"/>
    </location>
</feature>
<evidence type="ECO:0000313" key="7">
    <source>
        <dbReference type="EMBL" id="KRK97912.1"/>
    </source>
</evidence>
<organism evidence="7 8">
    <name type="scientific">Secundilactobacillus odoratitofui DSM 19909 = JCM 15043</name>
    <dbReference type="NCBI Taxonomy" id="1423776"/>
    <lineage>
        <taxon>Bacteria</taxon>
        <taxon>Bacillati</taxon>
        <taxon>Bacillota</taxon>
        <taxon>Bacilli</taxon>
        <taxon>Lactobacillales</taxon>
        <taxon>Lactobacillaceae</taxon>
        <taxon>Secundilactobacillus</taxon>
    </lineage>
</organism>
<dbReference type="GO" id="GO:0005886">
    <property type="term" value="C:plasma membrane"/>
    <property type="evidence" value="ECO:0007669"/>
    <property type="project" value="TreeGrafter"/>
</dbReference>
<gene>
    <name evidence="7" type="ORF">FD04_GL000885</name>
</gene>
<keyword evidence="4 6" id="KW-1133">Transmembrane helix</keyword>
<keyword evidence="8" id="KW-1185">Reference proteome</keyword>
<dbReference type="Pfam" id="PF01027">
    <property type="entry name" value="Bax1-I"/>
    <property type="match status" value="1"/>
</dbReference>
<comment type="subcellular location">
    <subcellularLocation>
        <location evidence="1">Membrane</location>
        <topology evidence="1">Multi-pass membrane protein</topology>
    </subcellularLocation>
</comment>
<accession>A0A0R1LR36</accession>
<keyword evidence="5 6" id="KW-0472">Membrane</keyword>
<evidence type="ECO:0000256" key="5">
    <source>
        <dbReference type="ARBA" id="ARBA00023136"/>
    </source>
</evidence>
<feature type="transmembrane region" description="Helical" evidence="6">
    <location>
        <begin position="84"/>
        <end position="104"/>
    </location>
</feature>
<comment type="similarity">
    <text evidence="2 6">Belongs to the BI1 family.</text>
</comment>
<evidence type="ECO:0000256" key="4">
    <source>
        <dbReference type="ARBA" id="ARBA00022989"/>
    </source>
</evidence>
<dbReference type="EMBL" id="AZEE01000028">
    <property type="protein sequence ID" value="KRK97912.1"/>
    <property type="molecule type" value="Genomic_DNA"/>
</dbReference>
<proteinExistence type="inferred from homology"/>
<dbReference type="PATRIC" id="fig|1423776.4.peg.892"/>
<evidence type="ECO:0000256" key="3">
    <source>
        <dbReference type="ARBA" id="ARBA00022692"/>
    </source>
</evidence>
<evidence type="ECO:0000256" key="1">
    <source>
        <dbReference type="ARBA" id="ARBA00004141"/>
    </source>
</evidence>
<dbReference type="STRING" id="1423776.FD04_GL000885"/>
<dbReference type="RefSeq" id="WP_054699957.1">
    <property type="nucleotide sequence ID" value="NZ_AZEE01000028.1"/>
</dbReference>
<dbReference type="CDD" id="cd10432">
    <property type="entry name" value="BI-1-like_bacterial"/>
    <property type="match status" value="1"/>
</dbReference>
<feature type="transmembrane region" description="Helical" evidence="6">
    <location>
        <begin position="49"/>
        <end position="72"/>
    </location>
</feature>
<feature type="transmembrane region" description="Helical" evidence="6">
    <location>
        <begin position="165"/>
        <end position="182"/>
    </location>
</feature>
<name>A0A0R1LR36_9LACO</name>
<dbReference type="PANTHER" id="PTHR23291">
    <property type="entry name" value="BAX INHIBITOR-RELATED"/>
    <property type="match status" value="1"/>
</dbReference>
<keyword evidence="3 6" id="KW-0812">Transmembrane</keyword>
<evidence type="ECO:0000256" key="2">
    <source>
        <dbReference type="ARBA" id="ARBA00010350"/>
    </source>
</evidence>
<reference evidence="7 8" key="1">
    <citation type="journal article" date="2015" name="Genome Announc.">
        <title>Expanding the biotechnology potential of lactobacilli through comparative genomics of 213 strains and associated genera.</title>
        <authorList>
            <person name="Sun Z."/>
            <person name="Harris H.M."/>
            <person name="McCann A."/>
            <person name="Guo C."/>
            <person name="Argimon S."/>
            <person name="Zhang W."/>
            <person name="Yang X."/>
            <person name="Jeffery I.B."/>
            <person name="Cooney J.C."/>
            <person name="Kagawa T.F."/>
            <person name="Liu W."/>
            <person name="Song Y."/>
            <person name="Salvetti E."/>
            <person name="Wrobel A."/>
            <person name="Rasinkangas P."/>
            <person name="Parkhill J."/>
            <person name="Rea M.C."/>
            <person name="O'Sullivan O."/>
            <person name="Ritari J."/>
            <person name="Douillard F.P."/>
            <person name="Paul Ross R."/>
            <person name="Yang R."/>
            <person name="Briner A.E."/>
            <person name="Felis G.E."/>
            <person name="de Vos W.M."/>
            <person name="Barrangou R."/>
            <person name="Klaenhammer T.R."/>
            <person name="Caufield P.W."/>
            <person name="Cui Y."/>
            <person name="Zhang H."/>
            <person name="O'Toole P.W."/>
        </authorList>
    </citation>
    <scope>NUCLEOTIDE SEQUENCE [LARGE SCALE GENOMIC DNA]</scope>
    <source>
        <strain evidence="7 8">DSM 19909</strain>
    </source>
</reference>